<keyword evidence="2" id="KW-0378">Hydrolase</keyword>
<dbReference type="EMBL" id="JBHMDG010000012">
    <property type="protein sequence ID" value="MFB9313657.1"/>
    <property type="molecule type" value="Genomic_DNA"/>
</dbReference>
<evidence type="ECO:0000313" key="3">
    <source>
        <dbReference type="Proteomes" id="UP001589750"/>
    </source>
</evidence>
<dbReference type="InterPro" id="IPR008538">
    <property type="entry name" value="Uma2"/>
</dbReference>
<gene>
    <name evidence="2" type="ORF">ACFFRI_11440</name>
</gene>
<keyword evidence="2" id="KW-0255">Endonuclease</keyword>
<keyword evidence="2" id="KW-0540">Nuclease</keyword>
<name>A0ABV5KAA1_9ACTN</name>
<dbReference type="Proteomes" id="UP001589750">
    <property type="component" value="Unassembled WGS sequence"/>
</dbReference>
<dbReference type="RefSeq" id="WP_170215241.1">
    <property type="nucleotide sequence ID" value="NZ_JBHMDG010000012.1"/>
</dbReference>
<proteinExistence type="predicted"/>
<dbReference type="InterPro" id="IPR011335">
    <property type="entry name" value="Restrct_endonuc-II-like"/>
</dbReference>
<protein>
    <submittedName>
        <fullName evidence="2">Uma2 family endonuclease</fullName>
    </submittedName>
</protein>
<organism evidence="2 3">
    <name type="scientific">Nocardioides plantarum</name>
    <dbReference type="NCBI Taxonomy" id="29299"/>
    <lineage>
        <taxon>Bacteria</taxon>
        <taxon>Bacillati</taxon>
        <taxon>Actinomycetota</taxon>
        <taxon>Actinomycetes</taxon>
        <taxon>Propionibacteriales</taxon>
        <taxon>Nocardioidaceae</taxon>
        <taxon>Nocardioides</taxon>
    </lineage>
</organism>
<reference evidence="2 3" key="1">
    <citation type="submission" date="2024-09" db="EMBL/GenBank/DDBJ databases">
        <authorList>
            <person name="Sun Q."/>
            <person name="Mori K."/>
        </authorList>
    </citation>
    <scope>NUCLEOTIDE SEQUENCE [LARGE SCALE GENOMIC DNA]</scope>
    <source>
        <strain evidence="2 3">JCM 9626</strain>
    </source>
</reference>
<accession>A0ABV5KAA1</accession>
<dbReference type="Pfam" id="PF05685">
    <property type="entry name" value="Uma2"/>
    <property type="match status" value="1"/>
</dbReference>
<dbReference type="SUPFAM" id="SSF52980">
    <property type="entry name" value="Restriction endonuclease-like"/>
    <property type="match status" value="1"/>
</dbReference>
<dbReference type="InterPro" id="IPR012296">
    <property type="entry name" value="Nuclease_put_TT1808"/>
</dbReference>
<sequence length="185" mass="20919">MSTGSPMTTETLDETRTPMSWEDYEALEDVRGEYFGGQLVVTGFPSRRHQRIVLDLAILIKETLPPGAEVLPSWGWSPVGVREELGPDLMVHTSQEDERLTASTPLLVVEVLSSNRRTDLVEKMFRYARWGAATYWTVDRRDHELVVHELHDDMFRVAAVHTSGVVVASYGDHVEVEVDLDALLR</sequence>
<feature type="domain" description="Putative restriction endonuclease" evidence="1">
    <location>
        <begin position="21"/>
        <end position="162"/>
    </location>
</feature>
<evidence type="ECO:0000313" key="2">
    <source>
        <dbReference type="EMBL" id="MFB9313657.1"/>
    </source>
</evidence>
<keyword evidence="3" id="KW-1185">Reference proteome</keyword>
<dbReference type="PANTHER" id="PTHR35400">
    <property type="entry name" value="SLR1083 PROTEIN"/>
    <property type="match status" value="1"/>
</dbReference>
<comment type="caution">
    <text evidence="2">The sequence shown here is derived from an EMBL/GenBank/DDBJ whole genome shotgun (WGS) entry which is preliminary data.</text>
</comment>
<dbReference type="GO" id="GO:0004519">
    <property type="term" value="F:endonuclease activity"/>
    <property type="evidence" value="ECO:0007669"/>
    <property type="project" value="UniProtKB-KW"/>
</dbReference>
<dbReference type="PANTHER" id="PTHR35400:SF3">
    <property type="entry name" value="SLL1072 PROTEIN"/>
    <property type="match status" value="1"/>
</dbReference>
<evidence type="ECO:0000259" key="1">
    <source>
        <dbReference type="Pfam" id="PF05685"/>
    </source>
</evidence>
<dbReference type="CDD" id="cd06260">
    <property type="entry name" value="DUF820-like"/>
    <property type="match status" value="1"/>
</dbReference>
<dbReference type="Gene3D" id="3.90.1570.10">
    <property type="entry name" value="tt1808, chain A"/>
    <property type="match status" value="1"/>
</dbReference>